<evidence type="ECO:0000313" key="3">
    <source>
        <dbReference type="Proteomes" id="UP000299102"/>
    </source>
</evidence>
<sequence>MREVLRFAASERQGPLPRDEGAVVNDYEFKGPVPSAAVASTTCAVSSSCFKQKHGKKITDRETVGRSAVGASLSNWRHVSWSVTAASNSTPTALRRRGGRGASPEFAKKN</sequence>
<organism evidence="2 3">
    <name type="scientific">Eumeta variegata</name>
    <name type="common">Bagworm moth</name>
    <name type="synonym">Eumeta japonica</name>
    <dbReference type="NCBI Taxonomy" id="151549"/>
    <lineage>
        <taxon>Eukaryota</taxon>
        <taxon>Metazoa</taxon>
        <taxon>Ecdysozoa</taxon>
        <taxon>Arthropoda</taxon>
        <taxon>Hexapoda</taxon>
        <taxon>Insecta</taxon>
        <taxon>Pterygota</taxon>
        <taxon>Neoptera</taxon>
        <taxon>Endopterygota</taxon>
        <taxon>Lepidoptera</taxon>
        <taxon>Glossata</taxon>
        <taxon>Ditrysia</taxon>
        <taxon>Tineoidea</taxon>
        <taxon>Psychidae</taxon>
        <taxon>Oiketicinae</taxon>
        <taxon>Eumeta</taxon>
    </lineage>
</organism>
<reference evidence="2 3" key="1">
    <citation type="journal article" date="2019" name="Commun. Biol.">
        <title>The bagworm genome reveals a unique fibroin gene that provides high tensile strength.</title>
        <authorList>
            <person name="Kono N."/>
            <person name="Nakamura H."/>
            <person name="Ohtoshi R."/>
            <person name="Tomita M."/>
            <person name="Numata K."/>
            <person name="Arakawa K."/>
        </authorList>
    </citation>
    <scope>NUCLEOTIDE SEQUENCE [LARGE SCALE GENOMIC DNA]</scope>
</reference>
<feature type="region of interest" description="Disordered" evidence="1">
    <location>
        <begin position="1"/>
        <end position="20"/>
    </location>
</feature>
<evidence type="ECO:0000313" key="2">
    <source>
        <dbReference type="EMBL" id="GBP38101.1"/>
    </source>
</evidence>
<dbReference type="AlphaFoldDB" id="A0A4C1VHY5"/>
<protein>
    <submittedName>
        <fullName evidence="2">Uncharacterized protein</fullName>
    </submittedName>
</protein>
<accession>A0A4C1VHY5</accession>
<proteinExistence type="predicted"/>
<name>A0A4C1VHY5_EUMVA</name>
<feature type="region of interest" description="Disordered" evidence="1">
    <location>
        <begin position="86"/>
        <end position="110"/>
    </location>
</feature>
<dbReference type="Proteomes" id="UP000299102">
    <property type="component" value="Unassembled WGS sequence"/>
</dbReference>
<gene>
    <name evidence="2" type="ORF">EVAR_80382_1</name>
</gene>
<keyword evidence="3" id="KW-1185">Reference proteome</keyword>
<evidence type="ECO:0000256" key="1">
    <source>
        <dbReference type="SAM" id="MobiDB-lite"/>
    </source>
</evidence>
<dbReference type="EMBL" id="BGZK01000344">
    <property type="protein sequence ID" value="GBP38101.1"/>
    <property type="molecule type" value="Genomic_DNA"/>
</dbReference>
<comment type="caution">
    <text evidence="2">The sequence shown here is derived from an EMBL/GenBank/DDBJ whole genome shotgun (WGS) entry which is preliminary data.</text>
</comment>